<dbReference type="PANTHER" id="PTHR33115:SF50">
    <property type="entry name" value="ARM REPEAT SUPERFAMILY PROTEIN"/>
    <property type="match status" value="1"/>
</dbReference>
<comment type="caution">
    <text evidence="1">The sequence shown here is derived from an EMBL/GenBank/DDBJ whole genome shotgun (WGS) entry which is preliminary data.</text>
</comment>
<evidence type="ECO:0000313" key="1">
    <source>
        <dbReference type="EMBL" id="KAK9144942.1"/>
    </source>
</evidence>
<organism evidence="1 2">
    <name type="scientific">Stephania japonica</name>
    <dbReference type="NCBI Taxonomy" id="461633"/>
    <lineage>
        <taxon>Eukaryota</taxon>
        <taxon>Viridiplantae</taxon>
        <taxon>Streptophyta</taxon>
        <taxon>Embryophyta</taxon>
        <taxon>Tracheophyta</taxon>
        <taxon>Spermatophyta</taxon>
        <taxon>Magnoliopsida</taxon>
        <taxon>Ranunculales</taxon>
        <taxon>Menispermaceae</taxon>
        <taxon>Menispermoideae</taxon>
        <taxon>Cissampelideae</taxon>
        <taxon>Stephania</taxon>
    </lineage>
</organism>
<dbReference type="EMBL" id="JBBNAE010000002">
    <property type="protein sequence ID" value="KAK9144942.1"/>
    <property type="molecule type" value="Genomic_DNA"/>
</dbReference>
<dbReference type="Proteomes" id="UP001417504">
    <property type="component" value="Unassembled WGS sequence"/>
</dbReference>
<evidence type="ECO:0000313" key="2">
    <source>
        <dbReference type="Proteomes" id="UP001417504"/>
    </source>
</evidence>
<proteinExistence type="predicted"/>
<reference evidence="1 2" key="1">
    <citation type="submission" date="2024-01" db="EMBL/GenBank/DDBJ databases">
        <title>Genome assemblies of Stephania.</title>
        <authorList>
            <person name="Yang L."/>
        </authorList>
    </citation>
    <scope>NUCLEOTIDE SEQUENCE [LARGE SCALE GENOMIC DNA]</scope>
    <source>
        <strain evidence="1">QJT</strain>
        <tissue evidence="1">Leaf</tissue>
    </source>
</reference>
<dbReference type="AlphaFoldDB" id="A0AAP0K310"/>
<keyword evidence="2" id="KW-1185">Reference proteome</keyword>
<gene>
    <name evidence="1" type="ORF">Sjap_004845</name>
</gene>
<name>A0AAP0K310_9MAGN</name>
<dbReference type="PANTHER" id="PTHR33115">
    <property type="entry name" value="ARM REPEAT SUPERFAMILY PROTEIN"/>
    <property type="match status" value="1"/>
</dbReference>
<accession>A0AAP0K310</accession>
<sequence>MLMEEVKQECDLGTNGVVLVRKFFFDTYSTCINGSIFAGLKMDVASYVIDLLISDLYDEQLVGARILQKFSTNEWFSSDMLNWKDPEEEEIRLSAAEILSKLT</sequence>
<protein>
    <submittedName>
        <fullName evidence="1">Uncharacterized protein</fullName>
    </submittedName>
</protein>